<reference evidence="2 4" key="2">
    <citation type="submission" date="2023-11" db="EMBL/GenBank/DDBJ databases">
        <title>MicrobeMod: A computational toolkit for identifying prokaryotic methylation and restriction-modification with nanopore sequencing.</title>
        <authorList>
            <person name="Crits-Christoph A."/>
            <person name="Kang S.C."/>
            <person name="Lee H."/>
            <person name="Ostrov N."/>
        </authorList>
    </citation>
    <scope>NUCLEOTIDE SEQUENCE [LARGE SCALE GENOMIC DNA]</scope>
    <source>
        <strain evidence="2 4">ATCC 23090</strain>
    </source>
</reference>
<dbReference type="SUPFAM" id="SSF48371">
    <property type="entry name" value="ARM repeat"/>
    <property type="match status" value="1"/>
</dbReference>
<evidence type="ECO:0000313" key="4">
    <source>
        <dbReference type="Proteomes" id="UP001326715"/>
    </source>
</evidence>
<dbReference type="Proteomes" id="UP001326715">
    <property type="component" value="Chromosome"/>
</dbReference>
<evidence type="ECO:0000313" key="3">
    <source>
        <dbReference type="Proteomes" id="UP000183788"/>
    </source>
</evidence>
<accession>A0A1K1SQZ2</accession>
<protein>
    <recommendedName>
        <fullName evidence="5">HEAT repeat-containing protein</fullName>
    </recommendedName>
</protein>
<name>A0A1K1SQZ2_9BACT</name>
<organism evidence="1 3">
    <name type="scientific">Chitinophaga sancti</name>
    <dbReference type="NCBI Taxonomy" id="1004"/>
    <lineage>
        <taxon>Bacteria</taxon>
        <taxon>Pseudomonadati</taxon>
        <taxon>Bacteroidota</taxon>
        <taxon>Chitinophagia</taxon>
        <taxon>Chitinophagales</taxon>
        <taxon>Chitinophagaceae</taxon>
        <taxon>Chitinophaga</taxon>
    </lineage>
</organism>
<sequence>MDKTQQSLPGLIRQVLGSLHAETVIKAQILQLAKNHLHEPEVITALLQVLPDVKDKKLRDEVMFFLSSLNTSRFPEPRILFDALLQFFKQEKERDTRVALLFRLQESIHQDQQLVDFFIELSATPNLSEPEMIAIQDTLANLPLISEDMAVAALEKHRNSPALLQSQALTLAEKCSRWGDKLFAAAQPYLDIKNDPDIRLRVMRRLADNKQMSDAQLITLATTLPDTGTNGIRYDLLELIKPAMRIPEIRLALANAFATNPSVYDDGEFDAITDMLAPYMGRDPHISNIMLESIKDLPIPAHRRKVLSLVTTRLKTEQVLDPLLALFTRERDESIREVLFHQVKALSVARHPQLVDVFAAELTEPGSPFRVTCAGLLANVAEIYPQVIPALEDVLRYDTDRELLRLCLDGYLRPGVPHQFDVLLAVVRNELIDTLSRQKALDAIVKLDLDASQQQALADALSGIKPNVLKYE</sequence>
<dbReference type="AlphaFoldDB" id="A0A1K1SQZ2"/>
<dbReference type="InterPro" id="IPR016024">
    <property type="entry name" value="ARM-type_fold"/>
</dbReference>
<dbReference type="EMBL" id="FPIZ01000029">
    <property type="protein sequence ID" value="SFW86636.1"/>
    <property type="molecule type" value="Genomic_DNA"/>
</dbReference>
<evidence type="ECO:0008006" key="5">
    <source>
        <dbReference type="Google" id="ProtNLM"/>
    </source>
</evidence>
<dbReference type="EMBL" id="CP140154">
    <property type="protein sequence ID" value="WQG86813.1"/>
    <property type="molecule type" value="Genomic_DNA"/>
</dbReference>
<dbReference type="STRING" id="1004.SAMN05661012_05939"/>
<dbReference type="RefSeq" id="WP_072365408.1">
    <property type="nucleotide sequence ID" value="NZ_CP139972.1"/>
</dbReference>
<dbReference type="Proteomes" id="UP000183788">
    <property type="component" value="Unassembled WGS sequence"/>
</dbReference>
<gene>
    <name evidence="1" type="ORF">SAMN05661012_05939</name>
    <name evidence="2" type="ORF">SR876_17995</name>
</gene>
<evidence type="ECO:0000313" key="1">
    <source>
        <dbReference type="EMBL" id="SFW86636.1"/>
    </source>
</evidence>
<keyword evidence="4" id="KW-1185">Reference proteome</keyword>
<proteinExistence type="predicted"/>
<evidence type="ECO:0000313" key="2">
    <source>
        <dbReference type="EMBL" id="WQG86813.1"/>
    </source>
</evidence>
<reference evidence="1 3" key="1">
    <citation type="submission" date="2016-11" db="EMBL/GenBank/DDBJ databases">
        <authorList>
            <person name="Jaros S."/>
            <person name="Januszkiewicz K."/>
            <person name="Wedrychowicz H."/>
        </authorList>
    </citation>
    <scope>NUCLEOTIDE SEQUENCE [LARGE SCALE GENOMIC DNA]</scope>
    <source>
        <strain evidence="1 3">DSM 784</strain>
    </source>
</reference>
<dbReference type="OrthoDB" id="611468at2"/>